<name>A0A0D7B9W9_9AGAR</name>
<sequence>MDADASLIDRLVAQTNRNDVDAKIDAFTKLQVEFERGVEITDLDGLINAFKTCIRTSNLHLSAATLSALQPAIPLIVARHTQAPHGRSIPSPSLSSSTSSSSSFIDASLLRQCVNAFLPTGGLIERLGDKEKIQLKARESLVLLGGYAYRSGGASSMMSTGSHKGRGPETPLAIFERFLRENGFGSKVWKVREQSILTLVHIRKTHHTFPLRPYLSLLVECLEDTDAHVRDCARISVVELFTGPAVTDAARADLKKELTKKGVRKTIVDGVLSKLLGAGSGPQSRDGSEAGDVGPSEPKQYIPPSMRLQNRQVSSSSTPTAGPARARTASATSIPRPASRAAAAMPAPPLAEHPAQSSAAPTPPPSQSELKAVYIASARDMEQEFAGMRAAFEGKETEHNWAARDHSISRVRGMLKGGAHSRYFDVLLACLKDGFLQDSLKTVASLRTTVATNSCNLYCELAVALGPALDPFCDLLLNPLLKMAGFTKKITAQESQAAVTAIITHTSGTPRIFLPLLWNATQDKNAQARMYAGNHFKHYLEAHCQEGRYTVEHAGGVETFQKMLKKGLTDPNPGVKTLARQNFWRFHGIWPDEGAAMLGALDNTARKQLEKACPDPNIAAVVVPTAPPPSKKSSVAAAIAASRAKAKSIATSPPSLRHQATAATQAATQARRSSSPSLPRIRPSSPSSPSARPRIVSSHSIPASRTPASYSNKSQSPPPSPPAARIAAAPRSPESNRRRISSSSPLAPLAPNSNTLHRAMRTALPRSPAPESPSANRATTFIPDARMSIFMPENDDADDTLLLAQTIPVPDHDSDSDMDLMSFSSPQRAPPPPKSNSQTLSMSPKSFDSRPPHGFSNALSSESMMDVGSGQPIVEDAMRARAEQAESAAERLLELVEPEDDMMLLAGKNGHGSTLFGTNGHALTSPNAKGTKPPPLQPQQLNTPATPMNRTSSVMRQAALFKDSPQAKGHSPSLMDVLQQDHRQDVGWWLKRKAVVARAERLDTPESRNGLPQLKSYLDQLECGEVDIEVLQQVAIYCILHPSTEPSPMSGEFGSPFNSIESIPSLHAEMWDTDRTFDRLFKVVGQVLDPAKDEEVIEYGLILLWEMLDHQGPQVEGRETDVFAWLLQIRYCSKTKILEATNTIRDALTSKIDPVYGLTTMHASLKSFRTEPFPPYSNEDVRSSTFAFGLIALGKFILRLPAEIAEEEIPRISGTLVEALNDKSSLVIRESAAAVIIAAQVVIRDESQLFELLTGLADEKKNLLTYLFDKHGARGAATLKGVNRLEKEMRRLDTRTSMTPSQTL</sequence>
<dbReference type="Proteomes" id="UP000054007">
    <property type="component" value="Unassembled WGS sequence"/>
</dbReference>
<protein>
    <recommendedName>
        <fullName evidence="7">TOG domain-containing protein</fullName>
    </recommendedName>
</protein>
<dbReference type="OrthoDB" id="46159at2759"/>
<comment type="similarity">
    <text evidence="2">Belongs to the CLASP family.</text>
</comment>
<evidence type="ECO:0000256" key="3">
    <source>
        <dbReference type="ARBA" id="ARBA00022618"/>
    </source>
</evidence>
<evidence type="ECO:0000256" key="4">
    <source>
        <dbReference type="ARBA" id="ARBA00022701"/>
    </source>
</evidence>
<feature type="region of interest" description="Disordered" evidence="6">
    <location>
        <begin position="648"/>
        <end position="754"/>
    </location>
</feature>
<dbReference type="PANTHER" id="PTHR21567:SF9">
    <property type="entry name" value="CLIP-ASSOCIATING PROTEIN"/>
    <property type="match status" value="1"/>
</dbReference>
<keyword evidence="4" id="KW-0493">Microtubule</keyword>
<dbReference type="Pfam" id="PF12348">
    <property type="entry name" value="CLASP_N"/>
    <property type="match status" value="1"/>
</dbReference>
<dbReference type="InterPro" id="IPR011989">
    <property type="entry name" value="ARM-like"/>
</dbReference>
<feature type="region of interest" description="Disordered" evidence="6">
    <location>
        <begin position="275"/>
        <end position="367"/>
    </location>
</feature>
<feature type="compositionally biased region" description="Low complexity" evidence="6">
    <location>
        <begin position="659"/>
        <end position="698"/>
    </location>
</feature>
<dbReference type="STRING" id="1314674.A0A0D7B9W9"/>
<dbReference type="GO" id="GO:0005881">
    <property type="term" value="C:cytoplasmic microtubule"/>
    <property type="evidence" value="ECO:0007669"/>
    <property type="project" value="TreeGrafter"/>
</dbReference>
<dbReference type="EMBL" id="KN880528">
    <property type="protein sequence ID" value="KIY67338.1"/>
    <property type="molecule type" value="Genomic_DNA"/>
</dbReference>
<gene>
    <name evidence="8" type="ORF">CYLTODRAFT_490690</name>
</gene>
<dbReference type="InterPro" id="IPR016024">
    <property type="entry name" value="ARM-type_fold"/>
</dbReference>
<evidence type="ECO:0000259" key="7">
    <source>
        <dbReference type="SMART" id="SM01349"/>
    </source>
</evidence>
<evidence type="ECO:0000256" key="1">
    <source>
        <dbReference type="ARBA" id="ARBA00004186"/>
    </source>
</evidence>
<organism evidence="8 9">
    <name type="scientific">Cylindrobasidium torrendii FP15055 ss-10</name>
    <dbReference type="NCBI Taxonomy" id="1314674"/>
    <lineage>
        <taxon>Eukaryota</taxon>
        <taxon>Fungi</taxon>
        <taxon>Dikarya</taxon>
        <taxon>Basidiomycota</taxon>
        <taxon>Agaricomycotina</taxon>
        <taxon>Agaricomycetes</taxon>
        <taxon>Agaricomycetidae</taxon>
        <taxon>Agaricales</taxon>
        <taxon>Marasmiineae</taxon>
        <taxon>Physalacriaceae</taxon>
        <taxon>Cylindrobasidium</taxon>
    </lineage>
</organism>
<feature type="compositionally biased region" description="Low complexity" evidence="6">
    <location>
        <begin position="317"/>
        <end position="345"/>
    </location>
</feature>
<proteinExistence type="inferred from homology"/>
<dbReference type="SMART" id="SM01349">
    <property type="entry name" value="TOG"/>
    <property type="match status" value="1"/>
</dbReference>
<keyword evidence="5" id="KW-0131">Cell cycle</keyword>
<dbReference type="SUPFAM" id="SSF48371">
    <property type="entry name" value="ARM repeat"/>
    <property type="match status" value="1"/>
</dbReference>
<dbReference type="GO" id="GO:0008017">
    <property type="term" value="F:microtubule binding"/>
    <property type="evidence" value="ECO:0007669"/>
    <property type="project" value="TreeGrafter"/>
</dbReference>
<evidence type="ECO:0000313" key="9">
    <source>
        <dbReference type="Proteomes" id="UP000054007"/>
    </source>
</evidence>
<feature type="compositionally biased region" description="Low complexity" evidence="6">
    <location>
        <begin position="723"/>
        <end position="733"/>
    </location>
</feature>
<keyword evidence="5" id="KW-0498">Mitosis</keyword>
<feature type="compositionally biased region" description="Low complexity" evidence="6">
    <location>
        <begin position="741"/>
        <end position="754"/>
    </location>
</feature>
<dbReference type="InterPro" id="IPR034085">
    <property type="entry name" value="TOG"/>
</dbReference>
<accession>A0A0D7B9W9</accession>
<keyword evidence="3" id="KW-0132">Cell division</keyword>
<evidence type="ECO:0000256" key="5">
    <source>
        <dbReference type="ARBA" id="ARBA00022776"/>
    </source>
</evidence>
<feature type="compositionally biased region" description="Polar residues" evidence="6">
    <location>
        <begin position="307"/>
        <end position="316"/>
    </location>
</feature>
<dbReference type="GO" id="GO:0005876">
    <property type="term" value="C:spindle microtubule"/>
    <property type="evidence" value="ECO:0007669"/>
    <property type="project" value="TreeGrafter"/>
</dbReference>
<keyword evidence="9" id="KW-1185">Reference proteome</keyword>
<feature type="compositionally biased region" description="Polar residues" evidence="6">
    <location>
        <begin position="835"/>
        <end position="846"/>
    </location>
</feature>
<evidence type="ECO:0000313" key="8">
    <source>
        <dbReference type="EMBL" id="KIY67338.1"/>
    </source>
</evidence>
<evidence type="ECO:0000256" key="6">
    <source>
        <dbReference type="SAM" id="MobiDB-lite"/>
    </source>
</evidence>
<comment type="subcellular location">
    <subcellularLocation>
        <location evidence="1">Cytoplasm</location>
        <location evidence="1">Cytoskeleton</location>
        <location evidence="1">Spindle</location>
    </subcellularLocation>
</comment>
<feature type="domain" description="TOG" evidence="7">
    <location>
        <begin position="377"/>
        <end position="626"/>
    </location>
</feature>
<feature type="compositionally biased region" description="Polar residues" evidence="6">
    <location>
        <begin position="699"/>
        <end position="713"/>
    </location>
</feature>
<dbReference type="GO" id="GO:0090307">
    <property type="term" value="P:mitotic spindle assembly"/>
    <property type="evidence" value="ECO:0007669"/>
    <property type="project" value="TreeGrafter"/>
</dbReference>
<dbReference type="GO" id="GO:0005815">
    <property type="term" value="C:microtubule organizing center"/>
    <property type="evidence" value="ECO:0007669"/>
    <property type="project" value="TreeGrafter"/>
</dbReference>
<dbReference type="Gene3D" id="1.25.10.10">
    <property type="entry name" value="Leucine-rich Repeat Variant"/>
    <property type="match status" value="2"/>
</dbReference>
<reference evidence="8 9" key="1">
    <citation type="journal article" date="2015" name="Fungal Genet. Biol.">
        <title>Evolution of novel wood decay mechanisms in Agaricales revealed by the genome sequences of Fistulina hepatica and Cylindrobasidium torrendii.</title>
        <authorList>
            <person name="Floudas D."/>
            <person name="Held B.W."/>
            <person name="Riley R."/>
            <person name="Nagy L.G."/>
            <person name="Koehler G."/>
            <person name="Ransdell A.S."/>
            <person name="Younus H."/>
            <person name="Chow J."/>
            <person name="Chiniquy J."/>
            <person name="Lipzen A."/>
            <person name="Tritt A."/>
            <person name="Sun H."/>
            <person name="Haridas S."/>
            <person name="LaButti K."/>
            <person name="Ohm R.A."/>
            <person name="Kues U."/>
            <person name="Blanchette R.A."/>
            <person name="Grigoriev I.V."/>
            <person name="Minto R.E."/>
            <person name="Hibbett D.S."/>
        </authorList>
    </citation>
    <scope>NUCLEOTIDE SEQUENCE [LARGE SCALE GENOMIC DNA]</scope>
    <source>
        <strain evidence="8 9">FP15055 ss-10</strain>
    </source>
</reference>
<feature type="region of interest" description="Disordered" evidence="6">
    <location>
        <begin position="808"/>
        <end position="868"/>
    </location>
</feature>
<dbReference type="GO" id="GO:0051301">
    <property type="term" value="P:cell division"/>
    <property type="evidence" value="ECO:0007669"/>
    <property type="project" value="UniProtKB-KW"/>
</dbReference>
<dbReference type="GO" id="GO:1990023">
    <property type="term" value="C:mitotic spindle midzone"/>
    <property type="evidence" value="ECO:0007669"/>
    <property type="project" value="TreeGrafter"/>
</dbReference>
<dbReference type="InterPro" id="IPR024395">
    <property type="entry name" value="CLASP_N_dom"/>
</dbReference>
<evidence type="ECO:0000256" key="2">
    <source>
        <dbReference type="ARBA" id="ARBA00009549"/>
    </source>
</evidence>
<dbReference type="PANTHER" id="PTHR21567">
    <property type="entry name" value="CLASP"/>
    <property type="match status" value="1"/>
</dbReference>